<keyword evidence="3" id="KW-1185">Reference proteome</keyword>
<keyword evidence="1" id="KW-0472">Membrane</keyword>
<proteinExistence type="predicted"/>
<evidence type="ECO:0000256" key="1">
    <source>
        <dbReference type="SAM" id="Phobius"/>
    </source>
</evidence>
<feature type="transmembrane region" description="Helical" evidence="1">
    <location>
        <begin position="84"/>
        <end position="106"/>
    </location>
</feature>
<dbReference type="Proteomes" id="UP001242841">
    <property type="component" value="Segment"/>
</dbReference>
<feature type="transmembrane region" description="Helical" evidence="1">
    <location>
        <begin position="21"/>
        <end position="39"/>
    </location>
</feature>
<evidence type="ECO:0000313" key="2">
    <source>
        <dbReference type="EMBL" id="WGH21936.1"/>
    </source>
</evidence>
<sequence>MTVPRPMVHPEDAQEDIRLTTVLLGVFAVGIGASTLLGGEGRWADDIYKFALSVPGSPESWGVPILFVGTLILAAFVGNHPRTLALGLFLGGAWFVFMGYSFAAAFFESSEVSPMATGFAWMFAILYLQKAWVQWSGRKINSVVWLAHKGDGNAEHTPPGT</sequence>
<organism evidence="2 3">
    <name type="scientific">Rhodococcus phage Trogglehumper</name>
    <dbReference type="NCBI Taxonomy" id="3038381"/>
    <lineage>
        <taxon>Viruses</taxon>
        <taxon>Duplodnaviria</taxon>
        <taxon>Heunggongvirae</taxon>
        <taxon>Uroviricota</taxon>
        <taxon>Caudoviricetes</taxon>
        <taxon>Caudoviricetes incertae sedis</taxon>
        <taxon>Trogglehumpervirus</taxon>
        <taxon>Trogglehumpervirus trogglehumper</taxon>
    </lineage>
</organism>
<keyword evidence="1" id="KW-1133">Transmembrane helix</keyword>
<gene>
    <name evidence="2" type="primary">52</name>
    <name evidence="2" type="ORF">SEA_TROGGLEHUMPER_52</name>
</gene>
<feature type="transmembrane region" description="Helical" evidence="1">
    <location>
        <begin position="59"/>
        <end position="77"/>
    </location>
</feature>
<accession>A0AAF0GN18</accession>
<protein>
    <submittedName>
        <fullName evidence="2">Membrane protein</fullName>
    </submittedName>
</protein>
<keyword evidence="1" id="KW-0812">Transmembrane</keyword>
<reference evidence="2" key="1">
    <citation type="submission" date="2023-03" db="EMBL/GenBank/DDBJ databases">
        <authorList>
            <person name="Aguilar E."/>
            <person name="Antigua R."/>
            <person name="Antonino C."/>
            <person name="Bisram R."/>
            <person name="Chen J."/>
            <person name="Davilmar B."/>
            <person name="Del R.K."/>
            <person name="Germosen J."/>
            <person name="Hernandez J."/>
            <person name="Kelloggs L."/>
            <person name="Lema C."/>
            <person name="Li J."/>
            <person name="Melendez A."/>
            <person name="Mohammed I."/>
            <person name="Ryan A."/>
            <person name="Singh S."/>
            <person name="Tariq H."/>
            <person name="Golebiewska U.P."/>
            <person name="Russell D.A."/>
            <person name="Jacobs-Sera D."/>
            <person name="Hatfull G.F."/>
        </authorList>
    </citation>
    <scope>NUCLEOTIDE SEQUENCE</scope>
</reference>
<name>A0AAF0GN18_9CAUD</name>
<feature type="transmembrane region" description="Helical" evidence="1">
    <location>
        <begin position="112"/>
        <end position="129"/>
    </location>
</feature>
<dbReference type="EMBL" id="OQ709222">
    <property type="protein sequence ID" value="WGH21936.1"/>
    <property type="molecule type" value="Genomic_DNA"/>
</dbReference>
<evidence type="ECO:0000313" key="3">
    <source>
        <dbReference type="Proteomes" id="UP001242841"/>
    </source>
</evidence>